<gene>
    <name evidence="1" type="ORF">TNCT_563911</name>
</gene>
<comment type="caution">
    <text evidence="1">The sequence shown here is derived from an EMBL/GenBank/DDBJ whole genome shotgun (WGS) entry which is preliminary data.</text>
</comment>
<dbReference type="EMBL" id="BMAO01020342">
    <property type="protein sequence ID" value="GFQ66691.1"/>
    <property type="molecule type" value="Genomic_DNA"/>
</dbReference>
<keyword evidence="2" id="KW-1185">Reference proteome</keyword>
<dbReference type="OrthoDB" id="6443359at2759"/>
<evidence type="ECO:0000313" key="2">
    <source>
        <dbReference type="Proteomes" id="UP000887116"/>
    </source>
</evidence>
<sequence length="230" mass="26696">MENFVFSKEVSSSSTPFDRKNNSLEAMRCVVESMRVLYDTAECVEQNIQNTSILKTPHDSFKYLKMKCDLDDIEKKFLHHQNFVSRVFKYFSKLMIMVNSSEIPPTSNYGSYTNIRKTTKNEILASITNGLRKLKLLHTNIDEWLQKCVSRKNFTIVLLNTASVETPETTTQEEKSENIENVLFMIEQFTAKSYDEIEHIRRFLFFEIEQINATVNEFHSATTTLNLGTG</sequence>
<proteinExistence type="predicted"/>
<reference evidence="1" key="1">
    <citation type="submission" date="2020-07" db="EMBL/GenBank/DDBJ databases">
        <title>Multicomponent nature underlies the extraordinary mechanical properties of spider dragline silk.</title>
        <authorList>
            <person name="Kono N."/>
            <person name="Nakamura H."/>
            <person name="Mori M."/>
            <person name="Yoshida Y."/>
            <person name="Ohtoshi R."/>
            <person name="Malay A.D."/>
            <person name="Moran D.A.P."/>
            <person name="Tomita M."/>
            <person name="Numata K."/>
            <person name="Arakawa K."/>
        </authorList>
    </citation>
    <scope>NUCLEOTIDE SEQUENCE</scope>
</reference>
<dbReference type="Proteomes" id="UP000887116">
    <property type="component" value="Unassembled WGS sequence"/>
</dbReference>
<protein>
    <submittedName>
        <fullName evidence="1">Uncharacterized protein</fullName>
    </submittedName>
</protein>
<evidence type="ECO:0000313" key="1">
    <source>
        <dbReference type="EMBL" id="GFQ66691.1"/>
    </source>
</evidence>
<name>A0A8X6KA18_TRICU</name>
<organism evidence="1 2">
    <name type="scientific">Trichonephila clavata</name>
    <name type="common">Joro spider</name>
    <name type="synonym">Nephila clavata</name>
    <dbReference type="NCBI Taxonomy" id="2740835"/>
    <lineage>
        <taxon>Eukaryota</taxon>
        <taxon>Metazoa</taxon>
        <taxon>Ecdysozoa</taxon>
        <taxon>Arthropoda</taxon>
        <taxon>Chelicerata</taxon>
        <taxon>Arachnida</taxon>
        <taxon>Araneae</taxon>
        <taxon>Araneomorphae</taxon>
        <taxon>Entelegynae</taxon>
        <taxon>Araneoidea</taxon>
        <taxon>Nephilidae</taxon>
        <taxon>Trichonephila</taxon>
    </lineage>
</organism>
<dbReference type="AlphaFoldDB" id="A0A8X6KA18"/>
<accession>A0A8X6KA18</accession>